<dbReference type="InterPro" id="IPR039425">
    <property type="entry name" value="RNA_pol_sigma-70-like"/>
</dbReference>
<keyword evidence="4" id="KW-0804">Transcription</keyword>
<dbReference type="SUPFAM" id="SSF88946">
    <property type="entry name" value="Sigma2 domain of RNA polymerase sigma factors"/>
    <property type="match status" value="1"/>
</dbReference>
<dbReference type="InterPro" id="IPR013324">
    <property type="entry name" value="RNA_pol_sigma_r3/r4-like"/>
</dbReference>
<keyword evidence="3" id="KW-0731">Sigma factor</keyword>
<comment type="caution">
    <text evidence="7">The sequence shown here is derived from an EMBL/GenBank/DDBJ whole genome shotgun (WGS) entry which is preliminary data.</text>
</comment>
<dbReference type="Pfam" id="PF04542">
    <property type="entry name" value="Sigma70_r2"/>
    <property type="match status" value="1"/>
</dbReference>
<dbReference type="RefSeq" id="WP_192373629.1">
    <property type="nucleotide sequence ID" value="NZ_CAJHIV010000001.1"/>
</dbReference>
<evidence type="ECO:0000256" key="1">
    <source>
        <dbReference type="ARBA" id="ARBA00010641"/>
    </source>
</evidence>
<dbReference type="Gene3D" id="1.10.1740.10">
    <property type="match status" value="1"/>
</dbReference>
<dbReference type="Pfam" id="PF08281">
    <property type="entry name" value="Sigma70_r4_2"/>
    <property type="match status" value="1"/>
</dbReference>
<dbReference type="SUPFAM" id="SSF88659">
    <property type="entry name" value="Sigma3 and sigma4 domains of RNA polymerase sigma factors"/>
    <property type="match status" value="1"/>
</dbReference>
<dbReference type="EMBL" id="JACXSS010000001">
    <property type="protein sequence ID" value="MBD9355235.1"/>
    <property type="molecule type" value="Genomic_DNA"/>
</dbReference>
<dbReference type="InterPro" id="IPR013249">
    <property type="entry name" value="RNA_pol_sigma70_r4_t2"/>
</dbReference>
<feature type="domain" description="RNA polymerase sigma-70 region 2" evidence="5">
    <location>
        <begin position="12"/>
        <end position="77"/>
    </location>
</feature>
<protein>
    <submittedName>
        <fullName evidence="7">RNA polymerase sigma factor</fullName>
    </submittedName>
</protein>
<dbReference type="InterPro" id="IPR013325">
    <property type="entry name" value="RNA_pol_sigma_r2"/>
</dbReference>
<evidence type="ECO:0000256" key="3">
    <source>
        <dbReference type="ARBA" id="ARBA00023082"/>
    </source>
</evidence>
<gene>
    <name evidence="7" type="ORF">IE877_04985</name>
</gene>
<dbReference type="NCBIfam" id="TIGR02937">
    <property type="entry name" value="sigma70-ECF"/>
    <property type="match status" value="1"/>
</dbReference>
<dbReference type="InterPro" id="IPR014284">
    <property type="entry name" value="RNA_pol_sigma-70_dom"/>
</dbReference>
<keyword evidence="8" id="KW-1185">Reference proteome</keyword>
<proteinExistence type="inferred from homology"/>
<feature type="domain" description="RNA polymerase sigma factor 70 region 4 type 2" evidence="6">
    <location>
        <begin position="112"/>
        <end position="155"/>
    </location>
</feature>
<evidence type="ECO:0000313" key="7">
    <source>
        <dbReference type="EMBL" id="MBD9355235.1"/>
    </source>
</evidence>
<accession>A0ABR9CWI3</accession>
<dbReference type="InterPro" id="IPR007627">
    <property type="entry name" value="RNA_pol_sigma70_r2"/>
</dbReference>
<sequence>MNNHSQPLTAAYLRHQTELQQFLWRQVHCREAAADLLQDTFLHIADYPGQDTIANCRAFLYRVAVNLALDYLRSQARQQLRDGGTVEEDLQCPCPLPERLVQGQQQWSAVERWLHDLPAISQQILCLRRLDGKRHQQIAAELQISERQVERILYRTGKMLAGANLT</sequence>
<evidence type="ECO:0000313" key="8">
    <source>
        <dbReference type="Proteomes" id="UP000652176"/>
    </source>
</evidence>
<name>A0ABR9CWI3_9GAMM</name>
<dbReference type="Gene3D" id="1.10.10.10">
    <property type="entry name" value="Winged helix-like DNA-binding domain superfamily/Winged helix DNA-binding domain"/>
    <property type="match status" value="1"/>
</dbReference>
<evidence type="ECO:0000256" key="2">
    <source>
        <dbReference type="ARBA" id="ARBA00023015"/>
    </source>
</evidence>
<organism evidence="7 8">
    <name type="scientific">Methylomonas albis</name>
    <dbReference type="NCBI Taxonomy" id="1854563"/>
    <lineage>
        <taxon>Bacteria</taxon>
        <taxon>Pseudomonadati</taxon>
        <taxon>Pseudomonadota</taxon>
        <taxon>Gammaproteobacteria</taxon>
        <taxon>Methylococcales</taxon>
        <taxon>Methylococcaceae</taxon>
        <taxon>Methylomonas</taxon>
    </lineage>
</organism>
<evidence type="ECO:0000259" key="5">
    <source>
        <dbReference type="Pfam" id="PF04542"/>
    </source>
</evidence>
<comment type="similarity">
    <text evidence="1">Belongs to the sigma-70 factor family. ECF subfamily.</text>
</comment>
<evidence type="ECO:0000259" key="6">
    <source>
        <dbReference type="Pfam" id="PF08281"/>
    </source>
</evidence>
<keyword evidence="2" id="KW-0805">Transcription regulation</keyword>
<dbReference type="InterPro" id="IPR036388">
    <property type="entry name" value="WH-like_DNA-bd_sf"/>
</dbReference>
<dbReference type="PANTHER" id="PTHR43133:SF63">
    <property type="entry name" value="RNA POLYMERASE SIGMA FACTOR FECI-RELATED"/>
    <property type="match status" value="1"/>
</dbReference>
<dbReference type="PANTHER" id="PTHR43133">
    <property type="entry name" value="RNA POLYMERASE ECF-TYPE SIGMA FACTO"/>
    <property type="match status" value="1"/>
</dbReference>
<dbReference type="Proteomes" id="UP000652176">
    <property type="component" value="Unassembled WGS sequence"/>
</dbReference>
<evidence type="ECO:0000256" key="4">
    <source>
        <dbReference type="ARBA" id="ARBA00023163"/>
    </source>
</evidence>
<reference evidence="7 8" key="1">
    <citation type="submission" date="2020-09" db="EMBL/GenBank/DDBJ databases">
        <title>Methylomonas albis sp. nov. and Methylomonas fluvii sp. nov.: Two cold-adapted methanotrophs from the River Elbe and an amended description of Methylovulum psychrotolerans strain Eb1.</title>
        <authorList>
            <person name="Bussmann I.K."/>
            <person name="Klings K.-W."/>
            <person name="Warnstedt J."/>
            <person name="Hoppert M."/>
            <person name="Saborowski A."/>
            <person name="Horn F."/>
            <person name="Liebner S."/>
        </authorList>
    </citation>
    <scope>NUCLEOTIDE SEQUENCE [LARGE SCALE GENOMIC DNA]</scope>
    <source>
        <strain evidence="7 8">EbA</strain>
    </source>
</reference>